<dbReference type="GO" id="GO:0003700">
    <property type="term" value="F:DNA-binding transcription factor activity"/>
    <property type="evidence" value="ECO:0007669"/>
    <property type="project" value="InterPro"/>
</dbReference>
<evidence type="ECO:0000256" key="3">
    <source>
        <dbReference type="ARBA" id="ARBA00023163"/>
    </source>
</evidence>
<dbReference type="PROSITE" id="PS50937">
    <property type="entry name" value="HTH_MERR_2"/>
    <property type="match status" value="1"/>
</dbReference>
<keyword evidence="6" id="KW-1185">Reference proteome</keyword>
<evidence type="ECO:0000256" key="1">
    <source>
        <dbReference type="ARBA" id="ARBA00023015"/>
    </source>
</evidence>
<dbReference type="EMBL" id="VUMM01000008">
    <property type="protein sequence ID" value="MSS01543.1"/>
    <property type="molecule type" value="Genomic_DNA"/>
</dbReference>
<dbReference type="Pfam" id="PF13411">
    <property type="entry name" value="MerR_1"/>
    <property type="match status" value="1"/>
</dbReference>
<dbReference type="RefSeq" id="WP_154460078.1">
    <property type="nucleotide sequence ID" value="NZ_JAXEST010000002.1"/>
</dbReference>
<feature type="domain" description="HTH merR-type" evidence="4">
    <location>
        <begin position="1"/>
        <end position="69"/>
    </location>
</feature>
<organism evidence="5 6">
    <name type="scientific">Floccifex porci</name>
    <dbReference type="NCBI Taxonomy" id="2606629"/>
    <lineage>
        <taxon>Bacteria</taxon>
        <taxon>Bacillati</taxon>
        <taxon>Bacillota</taxon>
        <taxon>Erysipelotrichia</taxon>
        <taxon>Erysipelotrichales</taxon>
        <taxon>Erysipelotrichaceae</taxon>
        <taxon>Floccifex</taxon>
    </lineage>
</organism>
<evidence type="ECO:0000256" key="2">
    <source>
        <dbReference type="ARBA" id="ARBA00023125"/>
    </source>
</evidence>
<dbReference type="InterPro" id="IPR009061">
    <property type="entry name" value="DNA-bd_dom_put_sf"/>
</dbReference>
<dbReference type="InterPro" id="IPR047057">
    <property type="entry name" value="MerR_fam"/>
</dbReference>
<dbReference type="SUPFAM" id="SSF46955">
    <property type="entry name" value="Putative DNA-binding domain"/>
    <property type="match status" value="1"/>
</dbReference>
<dbReference type="InterPro" id="IPR000551">
    <property type="entry name" value="MerR-type_HTH_dom"/>
</dbReference>
<dbReference type="SMART" id="SM00422">
    <property type="entry name" value="HTH_MERR"/>
    <property type="match status" value="1"/>
</dbReference>
<evidence type="ECO:0000313" key="5">
    <source>
        <dbReference type="EMBL" id="MSS01543.1"/>
    </source>
</evidence>
<proteinExistence type="predicted"/>
<keyword evidence="1" id="KW-0805">Transcription regulation</keyword>
<dbReference type="Gene3D" id="1.10.1660.10">
    <property type="match status" value="1"/>
</dbReference>
<reference evidence="5 6" key="1">
    <citation type="submission" date="2019-08" db="EMBL/GenBank/DDBJ databases">
        <title>In-depth cultivation of the pig gut microbiome towards novel bacterial diversity and tailored functional studies.</title>
        <authorList>
            <person name="Wylensek D."/>
            <person name="Hitch T.C.A."/>
            <person name="Clavel T."/>
        </authorList>
    </citation>
    <scope>NUCLEOTIDE SEQUENCE [LARGE SCALE GENOMIC DNA]</scope>
    <source>
        <strain evidence="5 6">LKV-178-WT-2G</strain>
    </source>
</reference>
<evidence type="ECO:0000259" key="4">
    <source>
        <dbReference type="PROSITE" id="PS50937"/>
    </source>
</evidence>
<dbReference type="CDD" id="cd00592">
    <property type="entry name" value="HTH_MerR-like"/>
    <property type="match status" value="1"/>
</dbReference>
<dbReference type="AlphaFoldDB" id="A0A7X2N301"/>
<accession>A0A7X2N301</accession>
<dbReference type="Proteomes" id="UP000470082">
    <property type="component" value="Unassembled WGS sequence"/>
</dbReference>
<name>A0A7X2N301_9FIRM</name>
<gene>
    <name evidence="5" type="ORF">FYJ50_05435</name>
</gene>
<dbReference type="PANTHER" id="PTHR30204">
    <property type="entry name" value="REDOX-CYCLING DRUG-SENSING TRANSCRIPTIONAL ACTIVATOR SOXR"/>
    <property type="match status" value="1"/>
</dbReference>
<sequence length="323" mass="38648">MKIQEVSQKTQISKRNIHFYIQEGLITPDIDSGNGYYDFKEKEVQQLKLIQLFRNAQLPLSTIRFILKEPSTTSFYISQYLHTLNQQKKYLEKNIESMNYILHHLPLQIHFDNLYQVVQQANIPNQKEEIENQKDYSLITRFLWSRFIPEGIQNDFHEFLWAKINRLAQEDSTGDFNTLSNYLNTLDASEIETLFTDNYKHYEFAVGLDEQGCLEYALKLEEKIKRNLKENQLIYIWKQDYYSFYLPNIRLYDSKNLQDIIVQISPFFKQYVKNIHFVCSKVYENKKLMKEMEETLSPYLDLHQYHHAAIEAFGSLDTVQNRN</sequence>
<evidence type="ECO:0000313" key="6">
    <source>
        <dbReference type="Proteomes" id="UP000470082"/>
    </source>
</evidence>
<comment type="caution">
    <text evidence="5">The sequence shown here is derived from an EMBL/GenBank/DDBJ whole genome shotgun (WGS) entry which is preliminary data.</text>
</comment>
<dbReference type="GO" id="GO:0003677">
    <property type="term" value="F:DNA binding"/>
    <property type="evidence" value="ECO:0007669"/>
    <property type="project" value="UniProtKB-KW"/>
</dbReference>
<keyword evidence="3" id="KW-0804">Transcription</keyword>
<keyword evidence="2" id="KW-0238">DNA-binding</keyword>
<protein>
    <submittedName>
        <fullName evidence="5">MerR family transcriptional regulator</fullName>
    </submittedName>
</protein>
<dbReference type="PANTHER" id="PTHR30204:SF94">
    <property type="entry name" value="HEAVY METAL-DEPENDENT TRANSCRIPTIONAL REGULATOR HI_0293-RELATED"/>
    <property type="match status" value="1"/>
</dbReference>